<name>A0A8H5F755_9AGAR</name>
<dbReference type="InterPro" id="IPR002347">
    <property type="entry name" value="SDR_fam"/>
</dbReference>
<accession>A0A8H5F755</accession>
<dbReference type="Gene3D" id="3.40.50.720">
    <property type="entry name" value="NAD(P)-binding Rossmann-like Domain"/>
    <property type="match status" value="1"/>
</dbReference>
<dbReference type="Pfam" id="PF00106">
    <property type="entry name" value="adh_short"/>
    <property type="match status" value="1"/>
</dbReference>
<dbReference type="GO" id="GO:0016491">
    <property type="term" value="F:oxidoreductase activity"/>
    <property type="evidence" value="ECO:0007669"/>
    <property type="project" value="UniProtKB-KW"/>
</dbReference>
<dbReference type="PANTHER" id="PTHR43157">
    <property type="entry name" value="PHOSPHATIDYLINOSITOL-GLYCAN BIOSYNTHESIS CLASS F PROTEIN-RELATED"/>
    <property type="match status" value="1"/>
</dbReference>
<protein>
    <recommendedName>
        <fullName evidence="4">NAD(P)-binding protein</fullName>
    </recommendedName>
</protein>
<dbReference type="OrthoDB" id="542013at2759"/>
<dbReference type="AlphaFoldDB" id="A0A8H5F755"/>
<reference evidence="2 3" key="1">
    <citation type="journal article" date="2020" name="ISME J.">
        <title>Uncovering the hidden diversity of litter-decomposition mechanisms in mushroom-forming fungi.</title>
        <authorList>
            <person name="Floudas D."/>
            <person name="Bentzer J."/>
            <person name="Ahren D."/>
            <person name="Johansson T."/>
            <person name="Persson P."/>
            <person name="Tunlid A."/>
        </authorList>
    </citation>
    <scope>NUCLEOTIDE SEQUENCE [LARGE SCALE GENOMIC DNA]</scope>
    <source>
        <strain evidence="2 3">CBS 175.51</strain>
    </source>
</reference>
<evidence type="ECO:0000313" key="2">
    <source>
        <dbReference type="EMBL" id="KAF5326305.1"/>
    </source>
</evidence>
<evidence type="ECO:0008006" key="4">
    <source>
        <dbReference type="Google" id="ProtNLM"/>
    </source>
</evidence>
<dbReference type="SUPFAM" id="SSF51735">
    <property type="entry name" value="NAD(P)-binding Rossmann-fold domains"/>
    <property type="match status" value="1"/>
</dbReference>
<dbReference type="InterPro" id="IPR036291">
    <property type="entry name" value="NAD(P)-bd_dom_sf"/>
</dbReference>
<evidence type="ECO:0000313" key="3">
    <source>
        <dbReference type="Proteomes" id="UP000541558"/>
    </source>
</evidence>
<proteinExistence type="predicted"/>
<gene>
    <name evidence="2" type="ORF">D9611_000451</name>
</gene>
<dbReference type="Proteomes" id="UP000541558">
    <property type="component" value="Unassembled WGS sequence"/>
</dbReference>
<dbReference type="EMBL" id="JAACJK010000163">
    <property type="protein sequence ID" value="KAF5326305.1"/>
    <property type="molecule type" value="Genomic_DNA"/>
</dbReference>
<sequence>MKRGILPHIRDQFATVAPVAKADLTGKTVVVVGANTGLGFETVKHFARMKPGKIVLACRNEAKGKAALDKLQEDTGYITGELWLIDLTSFASVVAFVDRYEREGGRLDILVANAGVVDFKYKETIDGWEETLQVNSLSTSLICMLLAPRMAETAKTYSTQPRIVIVGSEAHYWTAIPDEVYDAPSSFELISSKEFSTPQRMMQRYHDSKLLSVFFTLSLAELLKNSPIIVNTVNPGVCHSELNRSFTGVLGALSSIMLWVIGRTAEQGARSIVWAAVGAAENPDKLRGGYLNLNRLEEPSDHVCDVGGRKRQEKLWKDLIEELSKVDKRVPGVVEQFS</sequence>
<dbReference type="PRINTS" id="PR00081">
    <property type="entry name" value="GDHRDH"/>
</dbReference>
<keyword evidence="3" id="KW-1185">Reference proteome</keyword>
<comment type="caution">
    <text evidence="2">The sequence shown here is derived from an EMBL/GenBank/DDBJ whole genome shotgun (WGS) entry which is preliminary data.</text>
</comment>
<keyword evidence="1" id="KW-0560">Oxidoreductase</keyword>
<organism evidence="2 3">
    <name type="scientific">Ephemerocybe angulata</name>
    <dbReference type="NCBI Taxonomy" id="980116"/>
    <lineage>
        <taxon>Eukaryota</taxon>
        <taxon>Fungi</taxon>
        <taxon>Dikarya</taxon>
        <taxon>Basidiomycota</taxon>
        <taxon>Agaricomycotina</taxon>
        <taxon>Agaricomycetes</taxon>
        <taxon>Agaricomycetidae</taxon>
        <taxon>Agaricales</taxon>
        <taxon>Agaricineae</taxon>
        <taxon>Psathyrellaceae</taxon>
        <taxon>Ephemerocybe</taxon>
    </lineage>
</organism>
<dbReference type="PANTHER" id="PTHR43157:SF31">
    <property type="entry name" value="PHOSPHATIDYLINOSITOL-GLYCAN BIOSYNTHESIS CLASS F PROTEIN"/>
    <property type="match status" value="1"/>
</dbReference>
<evidence type="ECO:0000256" key="1">
    <source>
        <dbReference type="ARBA" id="ARBA00023002"/>
    </source>
</evidence>